<keyword evidence="1" id="KW-0472">Membrane</keyword>
<gene>
    <name evidence="2" type="ORF">GCWU000342_01166</name>
</gene>
<sequence length="83" mass="9652">MGEWSLMDVKAEFKKLIGRILLILCAQIIGFILVSYFTRMTMSLWSFISGYTIITFWLTYLPLSIVIIIIKYHISKKGQAEDE</sequence>
<accession>C4GB65</accession>
<dbReference type="AlphaFoldDB" id="C4GB65"/>
<organism evidence="2 3">
    <name type="scientific">Shuttleworthella satelles DSM 14600</name>
    <dbReference type="NCBI Taxonomy" id="626523"/>
    <lineage>
        <taxon>Bacteria</taxon>
        <taxon>Bacillati</taxon>
        <taxon>Bacillota</taxon>
        <taxon>Clostridia</taxon>
        <taxon>Lachnospirales</taxon>
        <taxon>Lachnospiraceae</taxon>
        <taxon>Shuttleworthella</taxon>
    </lineage>
</organism>
<evidence type="ECO:0000313" key="2">
    <source>
        <dbReference type="EMBL" id="EEP28358.1"/>
    </source>
</evidence>
<feature type="transmembrane region" description="Helical" evidence="1">
    <location>
        <begin position="20"/>
        <end position="38"/>
    </location>
</feature>
<proteinExistence type="predicted"/>
<comment type="caution">
    <text evidence="2">The sequence shown here is derived from an EMBL/GenBank/DDBJ whole genome shotgun (WGS) entry which is preliminary data.</text>
</comment>
<protein>
    <submittedName>
        <fullName evidence="2">Uncharacterized protein</fullName>
    </submittedName>
</protein>
<evidence type="ECO:0000256" key="1">
    <source>
        <dbReference type="SAM" id="Phobius"/>
    </source>
</evidence>
<keyword evidence="1" id="KW-1133">Transmembrane helix</keyword>
<feature type="transmembrane region" description="Helical" evidence="1">
    <location>
        <begin position="44"/>
        <end position="70"/>
    </location>
</feature>
<dbReference type="Proteomes" id="UP000003494">
    <property type="component" value="Unassembled WGS sequence"/>
</dbReference>
<keyword evidence="1" id="KW-0812">Transmembrane</keyword>
<name>C4GB65_9FIRM</name>
<dbReference type="HOGENOM" id="CLU_2540740_0_0_9"/>
<keyword evidence="3" id="KW-1185">Reference proteome</keyword>
<dbReference type="EMBL" id="ACIP02000002">
    <property type="protein sequence ID" value="EEP28358.1"/>
    <property type="molecule type" value="Genomic_DNA"/>
</dbReference>
<reference evidence="2" key="1">
    <citation type="submission" date="2009-04" db="EMBL/GenBank/DDBJ databases">
        <authorList>
            <person name="Weinstock G."/>
            <person name="Sodergren E."/>
            <person name="Clifton S."/>
            <person name="Fulton L."/>
            <person name="Fulton B."/>
            <person name="Courtney L."/>
            <person name="Fronick C."/>
            <person name="Harrison M."/>
            <person name="Strong C."/>
            <person name="Farmer C."/>
            <person name="Delahaunty K."/>
            <person name="Markovic C."/>
            <person name="Hall O."/>
            <person name="Minx P."/>
            <person name="Tomlinson C."/>
            <person name="Mitreva M."/>
            <person name="Nelson J."/>
            <person name="Hou S."/>
            <person name="Wollam A."/>
            <person name="Pepin K.H."/>
            <person name="Johnson M."/>
            <person name="Bhonagiri V."/>
            <person name="Nash W.E."/>
            <person name="Warren W."/>
            <person name="Chinwalla A."/>
            <person name="Mardis E.R."/>
            <person name="Wilson R.K."/>
        </authorList>
    </citation>
    <scope>NUCLEOTIDE SEQUENCE [LARGE SCALE GENOMIC DNA]</scope>
    <source>
        <strain evidence="2">DSM 14600</strain>
    </source>
</reference>
<evidence type="ECO:0000313" key="3">
    <source>
        <dbReference type="Proteomes" id="UP000003494"/>
    </source>
</evidence>